<comment type="caution">
    <text evidence="1">The sequence shown here is derived from an EMBL/GenBank/DDBJ whole genome shotgun (WGS) entry which is preliminary data.</text>
</comment>
<reference evidence="1 2" key="1">
    <citation type="journal article" date="2014" name="Am. J. Bot.">
        <title>Genome assembly and annotation for red clover (Trifolium pratense; Fabaceae).</title>
        <authorList>
            <person name="Istvanek J."/>
            <person name="Jaros M."/>
            <person name="Krenek A."/>
            <person name="Repkova J."/>
        </authorList>
    </citation>
    <scope>NUCLEOTIDE SEQUENCE [LARGE SCALE GENOMIC DNA]</scope>
    <source>
        <strain evidence="2">cv. Tatra</strain>
        <tissue evidence="1">Young leaves</tissue>
    </source>
</reference>
<dbReference type="Proteomes" id="UP000236291">
    <property type="component" value="Unassembled WGS sequence"/>
</dbReference>
<dbReference type="EMBL" id="ASHM01016624">
    <property type="protein sequence ID" value="PNX98425.1"/>
    <property type="molecule type" value="Genomic_DNA"/>
</dbReference>
<organism evidence="1 2">
    <name type="scientific">Trifolium pratense</name>
    <name type="common">Red clover</name>
    <dbReference type="NCBI Taxonomy" id="57577"/>
    <lineage>
        <taxon>Eukaryota</taxon>
        <taxon>Viridiplantae</taxon>
        <taxon>Streptophyta</taxon>
        <taxon>Embryophyta</taxon>
        <taxon>Tracheophyta</taxon>
        <taxon>Spermatophyta</taxon>
        <taxon>Magnoliopsida</taxon>
        <taxon>eudicotyledons</taxon>
        <taxon>Gunneridae</taxon>
        <taxon>Pentapetalae</taxon>
        <taxon>rosids</taxon>
        <taxon>fabids</taxon>
        <taxon>Fabales</taxon>
        <taxon>Fabaceae</taxon>
        <taxon>Papilionoideae</taxon>
        <taxon>50 kb inversion clade</taxon>
        <taxon>NPAAA clade</taxon>
        <taxon>Hologalegina</taxon>
        <taxon>IRL clade</taxon>
        <taxon>Trifolieae</taxon>
        <taxon>Trifolium</taxon>
    </lineage>
</organism>
<name>A0A2K3N5T9_TRIPR</name>
<gene>
    <name evidence="1" type="ORF">L195_g021673</name>
</gene>
<evidence type="ECO:0000313" key="1">
    <source>
        <dbReference type="EMBL" id="PNX98425.1"/>
    </source>
</evidence>
<accession>A0A2K3N5T9</accession>
<protein>
    <submittedName>
        <fullName evidence="1">Uncharacterized protein</fullName>
    </submittedName>
</protein>
<reference evidence="1 2" key="2">
    <citation type="journal article" date="2017" name="Front. Plant Sci.">
        <title>Gene Classification and Mining of Molecular Markers Useful in Red Clover (Trifolium pratense) Breeding.</title>
        <authorList>
            <person name="Istvanek J."/>
            <person name="Dluhosova J."/>
            <person name="Dluhos P."/>
            <person name="Patkova L."/>
            <person name="Nedelnik J."/>
            <person name="Repkova J."/>
        </authorList>
    </citation>
    <scope>NUCLEOTIDE SEQUENCE [LARGE SCALE GENOMIC DNA]</scope>
    <source>
        <strain evidence="2">cv. Tatra</strain>
        <tissue evidence="1">Young leaves</tissue>
    </source>
</reference>
<proteinExistence type="predicted"/>
<dbReference type="AlphaFoldDB" id="A0A2K3N5T9"/>
<sequence length="127" mass="13828">MWRLHLLSGTGAFDLLFLTNSTELPPTSGIKVVVRLSGGSSSGFWINYRMWKLTLGGDCWISSGLGGHVVSPSLVVVEHLTHCFSRASLNSSSKDNYVCLAQPSYALRNVDSTEVAPRETFMCLAAF</sequence>
<evidence type="ECO:0000313" key="2">
    <source>
        <dbReference type="Proteomes" id="UP000236291"/>
    </source>
</evidence>